<gene>
    <name evidence="2" type="ORF">EG328_000583</name>
</gene>
<name>A0A8H3VJH4_VENIN</name>
<evidence type="ECO:0000313" key="2">
    <source>
        <dbReference type="EMBL" id="KAE9988113.1"/>
    </source>
</evidence>
<dbReference type="EMBL" id="WNWS01000011">
    <property type="protein sequence ID" value="KAE9988113.1"/>
    <property type="molecule type" value="Genomic_DNA"/>
</dbReference>
<sequence length="101" mass="11652">MLELVILDHLHSPTQTRPERKMSSSSRPPPEERAHARCTQRVKTKDCEEIQWPYLATIHQCLASTPSKPDMAEDTLRVKLEENMISRLNSTKLDDKLLTDI</sequence>
<evidence type="ECO:0000313" key="3">
    <source>
        <dbReference type="Proteomes" id="UP000447873"/>
    </source>
</evidence>
<protein>
    <submittedName>
        <fullName evidence="2">Uncharacterized protein</fullName>
    </submittedName>
</protein>
<evidence type="ECO:0000256" key="1">
    <source>
        <dbReference type="SAM" id="MobiDB-lite"/>
    </source>
</evidence>
<reference evidence="2 3" key="1">
    <citation type="submission" date="2018-12" db="EMBL/GenBank/DDBJ databases">
        <title>Venturia inaequalis Genome Resource.</title>
        <authorList>
            <person name="Lichtner F.J."/>
        </authorList>
    </citation>
    <scope>NUCLEOTIDE SEQUENCE [LARGE SCALE GENOMIC DNA]</scope>
    <source>
        <strain evidence="2 3">120213</strain>
    </source>
</reference>
<dbReference type="Proteomes" id="UP000447873">
    <property type="component" value="Unassembled WGS sequence"/>
</dbReference>
<proteinExistence type="predicted"/>
<comment type="caution">
    <text evidence="2">The sequence shown here is derived from an EMBL/GenBank/DDBJ whole genome shotgun (WGS) entry which is preliminary data.</text>
</comment>
<organism evidence="2 3">
    <name type="scientific">Venturia inaequalis</name>
    <name type="common">Apple scab fungus</name>
    <dbReference type="NCBI Taxonomy" id="5025"/>
    <lineage>
        <taxon>Eukaryota</taxon>
        <taxon>Fungi</taxon>
        <taxon>Dikarya</taxon>
        <taxon>Ascomycota</taxon>
        <taxon>Pezizomycotina</taxon>
        <taxon>Dothideomycetes</taxon>
        <taxon>Pleosporomycetidae</taxon>
        <taxon>Venturiales</taxon>
        <taxon>Venturiaceae</taxon>
        <taxon>Venturia</taxon>
    </lineage>
</organism>
<dbReference type="AlphaFoldDB" id="A0A8H3VJH4"/>
<accession>A0A8H3VJH4</accession>
<feature type="compositionally biased region" description="Basic and acidic residues" evidence="1">
    <location>
        <begin position="7"/>
        <end position="22"/>
    </location>
</feature>
<feature type="region of interest" description="Disordered" evidence="1">
    <location>
        <begin position="7"/>
        <end position="39"/>
    </location>
</feature>